<protein>
    <submittedName>
        <fullName evidence="2">Uncharacterized protein</fullName>
    </submittedName>
</protein>
<keyword evidence="1" id="KW-0812">Transmembrane</keyword>
<organism evidence="2">
    <name type="scientific">bioreactor metagenome</name>
    <dbReference type="NCBI Taxonomy" id="1076179"/>
    <lineage>
        <taxon>unclassified sequences</taxon>
        <taxon>metagenomes</taxon>
        <taxon>ecological metagenomes</taxon>
    </lineage>
</organism>
<evidence type="ECO:0000256" key="1">
    <source>
        <dbReference type="SAM" id="Phobius"/>
    </source>
</evidence>
<accession>A0A645F400</accession>
<reference evidence="2" key="1">
    <citation type="submission" date="2019-08" db="EMBL/GenBank/DDBJ databases">
        <authorList>
            <person name="Kucharzyk K."/>
            <person name="Murdoch R.W."/>
            <person name="Higgins S."/>
            <person name="Loffler F."/>
        </authorList>
    </citation>
    <scope>NUCLEOTIDE SEQUENCE</scope>
</reference>
<evidence type="ECO:0000313" key="2">
    <source>
        <dbReference type="EMBL" id="MPN08366.1"/>
    </source>
</evidence>
<dbReference type="AlphaFoldDB" id="A0A645F400"/>
<sequence>MMTFCWFPPDRDWMGVLSLGVLMLSFWMFWRTSSEMRLSSSIMWYFRYWERDATATLSLTDSTPKMPVARRSSVIMAIPWLIASLGRAMRICFPRYSTLPSVMARKPKIPSISSVRWAPTRPLTPRISPLRSSKLTCRKDFGLMEV</sequence>
<feature type="transmembrane region" description="Helical" evidence="1">
    <location>
        <begin position="12"/>
        <end position="30"/>
    </location>
</feature>
<keyword evidence="1" id="KW-0472">Membrane</keyword>
<name>A0A645F400_9ZZZZ</name>
<keyword evidence="1" id="KW-1133">Transmembrane helix</keyword>
<dbReference type="EMBL" id="VSSQ01054413">
    <property type="protein sequence ID" value="MPN08366.1"/>
    <property type="molecule type" value="Genomic_DNA"/>
</dbReference>
<gene>
    <name evidence="2" type="ORF">SDC9_155648</name>
</gene>
<proteinExistence type="predicted"/>
<comment type="caution">
    <text evidence="2">The sequence shown here is derived from an EMBL/GenBank/DDBJ whole genome shotgun (WGS) entry which is preliminary data.</text>
</comment>